<dbReference type="OrthoDB" id="3235960at2759"/>
<accession>A0A6A4IFG4</accession>
<feature type="non-terminal residue" evidence="3">
    <location>
        <position position="200"/>
    </location>
</feature>
<organism evidence="3 4">
    <name type="scientific">Gymnopus androsaceus JB14</name>
    <dbReference type="NCBI Taxonomy" id="1447944"/>
    <lineage>
        <taxon>Eukaryota</taxon>
        <taxon>Fungi</taxon>
        <taxon>Dikarya</taxon>
        <taxon>Basidiomycota</taxon>
        <taxon>Agaricomycotina</taxon>
        <taxon>Agaricomycetes</taxon>
        <taxon>Agaricomycetidae</taxon>
        <taxon>Agaricales</taxon>
        <taxon>Marasmiineae</taxon>
        <taxon>Omphalotaceae</taxon>
        <taxon>Gymnopus</taxon>
    </lineage>
</organism>
<protein>
    <recommendedName>
        <fullName evidence="2">DUF6535 domain-containing protein</fullName>
    </recommendedName>
</protein>
<feature type="transmembrane region" description="Helical" evidence="1">
    <location>
        <begin position="172"/>
        <end position="199"/>
    </location>
</feature>
<feature type="transmembrane region" description="Helical" evidence="1">
    <location>
        <begin position="115"/>
        <end position="140"/>
    </location>
</feature>
<feature type="non-terminal residue" evidence="3">
    <location>
        <position position="1"/>
    </location>
</feature>
<reference evidence="3" key="1">
    <citation type="journal article" date="2019" name="Environ. Microbiol.">
        <title>Fungal ecological strategies reflected in gene transcription - a case study of two litter decomposers.</title>
        <authorList>
            <person name="Barbi F."/>
            <person name="Kohler A."/>
            <person name="Barry K."/>
            <person name="Baskaran P."/>
            <person name="Daum C."/>
            <person name="Fauchery L."/>
            <person name="Ihrmark K."/>
            <person name="Kuo A."/>
            <person name="LaButti K."/>
            <person name="Lipzen A."/>
            <person name="Morin E."/>
            <person name="Grigoriev I.V."/>
            <person name="Henrissat B."/>
            <person name="Lindahl B."/>
            <person name="Martin F."/>
        </authorList>
    </citation>
    <scope>NUCLEOTIDE SEQUENCE</scope>
    <source>
        <strain evidence="3">JB14</strain>
    </source>
</reference>
<evidence type="ECO:0000313" key="4">
    <source>
        <dbReference type="Proteomes" id="UP000799118"/>
    </source>
</evidence>
<dbReference type="EMBL" id="ML769393">
    <property type="protein sequence ID" value="KAE9408018.1"/>
    <property type="molecule type" value="Genomic_DNA"/>
</dbReference>
<dbReference type="Pfam" id="PF20153">
    <property type="entry name" value="DUF6535"/>
    <property type="match status" value="1"/>
</dbReference>
<gene>
    <name evidence="3" type="ORF">BT96DRAFT_758127</name>
</gene>
<sequence length="200" mass="22437">DDDYEQRFAEDPMFEETGPNARVWRTYLVESAAFDENMVGEARDGLDSMLIFAGLFSSVVTSFLIQTFQNLQPPVVAMLLSEIATVQRATAGNILLPPSNITAILNLANPDTTNFGLWITGIWVFSLSLSLIVALASVLVKQWLYHYLSLPSGTSGERSRLRHYRYIGFQRWHVLTIIGSLPVIMHLSLALFFAGLFMFL</sequence>
<evidence type="ECO:0000313" key="3">
    <source>
        <dbReference type="EMBL" id="KAE9408018.1"/>
    </source>
</evidence>
<keyword evidence="1" id="KW-0472">Membrane</keyword>
<feature type="domain" description="DUF6535" evidence="2">
    <location>
        <begin position="24"/>
        <end position="200"/>
    </location>
</feature>
<feature type="transmembrane region" description="Helical" evidence="1">
    <location>
        <begin position="48"/>
        <end position="68"/>
    </location>
</feature>
<keyword evidence="4" id="KW-1185">Reference proteome</keyword>
<dbReference type="Proteomes" id="UP000799118">
    <property type="component" value="Unassembled WGS sequence"/>
</dbReference>
<evidence type="ECO:0000256" key="1">
    <source>
        <dbReference type="SAM" id="Phobius"/>
    </source>
</evidence>
<proteinExistence type="predicted"/>
<evidence type="ECO:0000259" key="2">
    <source>
        <dbReference type="Pfam" id="PF20153"/>
    </source>
</evidence>
<name>A0A6A4IFG4_9AGAR</name>
<keyword evidence="1" id="KW-1133">Transmembrane helix</keyword>
<dbReference type="AlphaFoldDB" id="A0A6A4IFG4"/>
<keyword evidence="1" id="KW-0812">Transmembrane</keyword>
<dbReference type="InterPro" id="IPR045338">
    <property type="entry name" value="DUF6535"/>
</dbReference>